<dbReference type="PANTHER" id="PTHR22946">
    <property type="entry name" value="DIENELACTONE HYDROLASE DOMAIN-CONTAINING PROTEIN-RELATED"/>
    <property type="match status" value="1"/>
</dbReference>
<evidence type="ECO:0000313" key="2">
    <source>
        <dbReference type="EMBL" id="NHN35203.1"/>
    </source>
</evidence>
<dbReference type="SUPFAM" id="SSF53474">
    <property type="entry name" value="alpha/beta-Hydrolases"/>
    <property type="match status" value="1"/>
</dbReference>
<dbReference type="InterPro" id="IPR029058">
    <property type="entry name" value="AB_hydrolase_fold"/>
</dbReference>
<feature type="domain" description="Acetyl xylan esterase" evidence="1">
    <location>
        <begin position="134"/>
        <end position="253"/>
    </location>
</feature>
<dbReference type="Pfam" id="PF05448">
    <property type="entry name" value="AXE1"/>
    <property type="match status" value="1"/>
</dbReference>
<dbReference type="Gene3D" id="3.40.50.1820">
    <property type="entry name" value="alpha/beta hydrolase"/>
    <property type="match status" value="1"/>
</dbReference>
<gene>
    <name evidence="2" type="ORF">G9U52_36350</name>
</gene>
<dbReference type="InterPro" id="IPR050261">
    <property type="entry name" value="FrsA_esterase"/>
</dbReference>
<evidence type="ECO:0000259" key="1">
    <source>
        <dbReference type="Pfam" id="PF05448"/>
    </source>
</evidence>
<dbReference type="InterPro" id="IPR008391">
    <property type="entry name" value="AXE1_dom"/>
</dbReference>
<evidence type="ECO:0000313" key="3">
    <source>
        <dbReference type="Proteomes" id="UP001165962"/>
    </source>
</evidence>
<organism evidence="2 3">
    <name type="scientific">Paenibacillus agricola</name>
    <dbReference type="NCBI Taxonomy" id="2716264"/>
    <lineage>
        <taxon>Bacteria</taxon>
        <taxon>Bacillati</taxon>
        <taxon>Bacillota</taxon>
        <taxon>Bacilli</taxon>
        <taxon>Bacillales</taxon>
        <taxon>Paenibacillaceae</taxon>
        <taxon>Paenibacillus</taxon>
    </lineage>
</organism>
<dbReference type="RefSeq" id="WP_166157586.1">
    <property type="nucleotide sequence ID" value="NZ_JAAOIW010000028.1"/>
</dbReference>
<reference evidence="2" key="1">
    <citation type="submission" date="2020-03" db="EMBL/GenBank/DDBJ databases">
        <title>Draft sequencing of Paenibacilllus sp. S3N08.</title>
        <authorList>
            <person name="Kim D.-U."/>
        </authorList>
    </citation>
    <scope>NUCLEOTIDE SEQUENCE</scope>
    <source>
        <strain evidence="2">S3N08</strain>
    </source>
</reference>
<name>A0ABX0JK31_9BACL</name>
<proteinExistence type="predicted"/>
<accession>A0ABX0JK31</accession>
<keyword evidence="3" id="KW-1185">Reference proteome</keyword>
<comment type="caution">
    <text evidence="2">The sequence shown here is derived from an EMBL/GenBank/DDBJ whole genome shotgun (WGS) entry which is preliminary data.</text>
</comment>
<dbReference type="EMBL" id="JAAOIW010000028">
    <property type="protein sequence ID" value="NHN35203.1"/>
    <property type="molecule type" value="Genomic_DNA"/>
</dbReference>
<sequence>MQYLNESAYLEVLRKDQNRTYDYRSSLDSGSLEKWQQSLRNVLRELTGLNLIQENTKYLPLEPRSMGIEDLGDYTREKLYIMTEQQVEIPFYLLLPKHRTNKLPLILTPHGHGKHGKETYVGIHIDEEAKKYAQDGDREVALQAVQAGYAVIAPDVRGFLEMGRQQEIEQGMVSSCVNLQSKALLKGRTLIGERVHDMTRLIDYAQTRNEIDTTRIGITGNSGGGTVSLFTAALDERITVAAPSAYFCTFEQSILNLDHCPCNVIPGIMQLCELYDVAGLIAPRPVLMVNGQEDPIFPIAGTQEAFAHLQHIYSGFTATPYCELFIGDGGHRYYKQRVWSFMKEHLS</sequence>
<dbReference type="Proteomes" id="UP001165962">
    <property type="component" value="Unassembled WGS sequence"/>
</dbReference>
<protein>
    <recommendedName>
        <fullName evidence="1">Acetyl xylan esterase domain-containing protein</fullName>
    </recommendedName>
</protein>